<evidence type="ECO:0000313" key="3">
    <source>
        <dbReference type="EMBL" id="CAF9923996.1"/>
    </source>
</evidence>
<comment type="caution">
    <text evidence="3">The sequence shown here is derived from an EMBL/GenBank/DDBJ whole genome shotgun (WGS) entry which is preliminary data.</text>
</comment>
<dbReference type="AlphaFoldDB" id="A0A8H3FDI3"/>
<organism evidence="3 4">
    <name type="scientific">Gomphillus americanus</name>
    <dbReference type="NCBI Taxonomy" id="1940652"/>
    <lineage>
        <taxon>Eukaryota</taxon>
        <taxon>Fungi</taxon>
        <taxon>Dikarya</taxon>
        <taxon>Ascomycota</taxon>
        <taxon>Pezizomycotina</taxon>
        <taxon>Lecanoromycetes</taxon>
        <taxon>OSLEUM clade</taxon>
        <taxon>Ostropomycetidae</taxon>
        <taxon>Ostropales</taxon>
        <taxon>Graphidaceae</taxon>
        <taxon>Gomphilloideae</taxon>
        <taxon>Gomphillus</taxon>
    </lineage>
</organism>
<dbReference type="Gene3D" id="3.60.21.70">
    <property type="entry name" value="PhoD-like phosphatase"/>
    <property type="match status" value="1"/>
</dbReference>
<feature type="domain" description="PhoD-like phosphatase" evidence="2">
    <location>
        <begin position="374"/>
        <end position="441"/>
    </location>
</feature>
<dbReference type="InterPro" id="IPR043904">
    <property type="entry name" value="PhoD_2-like"/>
</dbReference>
<dbReference type="EMBL" id="CAJPDQ010000020">
    <property type="protein sequence ID" value="CAF9923996.1"/>
    <property type="molecule type" value="Genomic_DNA"/>
</dbReference>
<accession>A0A8H3FDI3</accession>
<dbReference type="InterPro" id="IPR038607">
    <property type="entry name" value="PhoD-like_sf"/>
</dbReference>
<evidence type="ECO:0000313" key="4">
    <source>
        <dbReference type="Proteomes" id="UP000664169"/>
    </source>
</evidence>
<sequence>MVAEPISYDERAGEPGSLNRHEVEDYSHGLQVNDAARTTNGTNANGTASSNENSHGLAIICGPLLNYKHLEETDTLSIWNGSVLIVAKPGSTVPRLDLSPVNRPSQVRHFQGDRLYEDRGKTFWQFVIDLQLIEAEAQWQYTIPGAVSSARQQNTFNFFVPAAGTPMRIMFHSCNGFSIGTDEDAWSGTALWNDVIRKHKEKPFHVMIGGGDQIYNDNVRVTGPLREWTTMKNPIKRRDYPFTDQLRAECDEHYYQNYIGWYGSEPFSNANAQIPQLNIWDDHDIIDGFGSYTDHFMKCHVFRGIGGVAFKYYSLFQHHIAPPATTFTTEDPHRQRPVGDHIFTAPQKLDPSFIEGVSTGPYIEDSSLSLYARLGSQIAFLGIDARMERTRHQINYPATYDKIFSRLKLEFQKANGKIKHLILLLGVPIAYPRLIWLENILTSPLIGPIRFLNRRFGLAGGLFNKFDGQVDLLDDLDDHYTARQHKKERLHLMLRLQEFSKAHSIRITILGGDVHLGAVGRFYTPTRYNIDPINDHRFMVNIISSAITNKPPPRLVADMIGRRNKIHHLDHETHETLLSLFDVDPGGIPKNANTNNVTMPSRNYAIISYSQTRQVNGHLYNGSNGNMIGQANGTAGKEHIKDGHSALHAGEVGVGVKFPTANGLGSGPFSDGLDVCLRVEIDNHDREGKTEGYGFSSRSSDDAVGLMLIHLVPPLRLVDDDTSH</sequence>
<dbReference type="PANTHER" id="PTHR46689">
    <property type="entry name" value="MEMBRANE PROTEIN, PUTATIVE-RELATED"/>
    <property type="match status" value="1"/>
</dbReference>
<feature type="compositionally biased region" description="Basic and acidic residues" evidence="1">
    <location>
        <begin position="8"/>
        <end position="20"/>
    </location>
</feature>
<proteinExistence type="predicted"/>
<protein>
    <recommendedName>
        <fullName evidence="2">PhoD-like phosphatase domain-containing protein</fullName>
    </recommendedName>
</protein>
<dbReference type="GO" id="GO:0016020">
    <property type="term" value="C:membrane"/>
    <property type="evidence" value="ECO:0007669"/>
    <property type="project" value="TreeGrafter"/>
</dbReference>
<dbReference type="Pfam" id="PF19050">
    <property type="entry name" value="PhoD_2"/>
    <property type="match status" value="3"/>
</dbReference>
<dbReference type="InterPro" id="IPR018946">
    <property type="entry name" value="PhoD-like_MPP"/>
</dbReference>
<feature type="domain" description="PhoD-like phosphatase" evidence="2">
    <location>
        <begin position="456"/>
        <end position="621"/>
    </location>
</feature>
<feature type="domain" description="PhoD-like phosphatase" evidence="2">
    <location>
        <begin position="136"/>
        <end position="321"/>
    </location>
</feature>
<dbReference type="PANTHER" id="PTHR46689:SF3">
    <property type="entry name" value="PHOD-LIKE PHOSPHATASE DOMAIN-CONTAINING PROTEIN"/>
    <property type="match status" value="1"/>
</dbReference>
<name>A0A8H3FDI3_9LECA</name>
<dbReference type="Proteomes" id="UP000664169">
    <property type="component" value="Unassembled WGS sequence"/>
</dbReference>
<dbReference type="OrthoDB" id="9999821at2759"/>
<evidence type="ECO:0000259" key="2">
    <source>
        <dbReference type="Pfam" id="PF19050"/>
    </source>
</evidence>
<evidence type="ECO:0000256" key="1">
    <source>
        <dbReference type="SAM" id="MobiDB-lite"/>
    </source>
</evidence>
<reference evidence="3" key="1">
    <citation type="submission" date="2021-03" db="EMBL/GenBank/DDBJ databases">
        <authorList>
            <person name="Tagirdzhanova G."/>
        </authorList>
    </citation>
    <scope>NUCLEOTIDE SEQUENCE</scope>
</reference>
<feature type="region of interest" description="Disordered" evidence="1">
    <location>
        <begin position="1"/>
        <end position="20"/>
    </location>
</feature>
<dbReference type="CDD" id="cd07389">
    <property type="entry name" value="MPP_PhoD"/>
    <property type="match status" value="1"/>
</dbReference>
<gene>
    <name evidence="3" type="ORF">GOMPHAMPRED_003513</name>
</gene>
<keyword evidence="4" id="KW-1185">Reference proteome</keyword>